<gene>
    <name evidence="1" type="ORF">CROST_046100</name>
</gene>
<reference evidence="1 2" key="1">
    <citation type="submission" date="2022-04" db="EMBL/GenBank/DDBJ databases">
        <title>Genome sequence of C. roseum typestrain.</title>
        <authorList>
            <person name="Poehlein A."/>
            <person name="Schoch T."/>
            <person name="Duerre P."/>
            <person name="Daniel R."/>
        </authorList>
    </citation>
    <scope>NUCLEOTIDE SEQUENCE [LARGE SCALE GENOMIC DNA]</scope>
    <source>
        <strain evidence="1 2">DSM 7320</strain>
        <plasmid evidence="1 2">p330</plasmid>
    </source>
</reference>
<dbReference type="PANTHER" id="PTHR46211">
    <property type="entry name" value="GLYCEROPHOSPHORYL DIESTER PHOSPHODIESTERASE"/>
    <property type="match status" value="1"/>
</dbReference>
<geneLocation type="plasmid" evidence="1 2">
    <name>p330</name>
</geneLocation>
<keyword evidence="1" id="KW-0614">Plasmid</keyword>
<dbReference type="SUPFAM" id="SSF51695">
    <property type="entry name" value="PLC-like phosphodiesterases"/>
    <property type="match status" value="1"/>
</dbReference>
<dbReference type="Proteomes" id="UP000190951">
    <property type="component" value="Plasmid p330"/>
</dbReference>
<dbReference type="EMBL" id="CP096984">
    <property type="protein sequence ID" value="URZ13832.1"/>
    <property type="molecule type" value="Genomic_DNA"/>
</dbReference>
<organism evidence="1 2">
    <name type="scientific">Clostridium felsineum</name>
    <dbReference type="NCBI Taxonomy" id="36839"/>
    <lineage>
        <taxon>Bacteria</taxon>
        <taxon>Bacillati</taxon>
        <taxon>Bacillota</taxon>
        <taxon>Clostridia</taxon>
        <taxon>Eubacteriales</taxon>
        <taxon>Clostridiaceae</taxon>
        <taxon>Clostridium</taxon>
    </lineage>
</organism>
<evidence type="ECO:0000313" key="2">
    <source>
        <dbReference type="Proteomes" id="UP000190951"/>
    </source>
</evidence>
<keyword evidence="2" id="KW-1185">Reference proteome</keyword>
<dbReference type="PROSITE" id="PS51704">
    <property type="entry name" value="GP_PDE"/>
    <property type="match status" value="1"/>
</dbReference>
<dbReference type="GO" id="GO:0008081">
    <property type="term" value="F:phosphoric diester hydrolase activity"/>
    <property type="evidence" value="ECO:0007669"/>
    <property type="project" value="InterPro"/>
</dbReference>
<dbReference type="InterPro" id="IPR017946">
    <property type="entry name" value="PLC-like_Pdiesterase_TIM-brl"/>
</dbReference>
<protein>
    <submittedName>
        <fullName evidence="1">Uncharacterized protein</fullName>
    </submittedName>
</protein>
<name>A0A1S8KXH1_9CLOT</name>
<dbReference type="AlphaFoldDB" id="A0A1S8KXH1"/>
<dbReference type="InterPro" id="IPR030395">
    <property type="entry name" value="GP_PDE_dom"/>
</dbReference>
<dbReference type="GO" id="GO:0006629">
    <property type="term" value="P:lipid metabolic process"/>
    <property type="evidence" value="ECO:0007669"/>
    <property type="project" value="InterPro"/>
</dbReference>
<dbReference type="KEGG" id="crw:CROST_046100"/>
<accession>A0A1S8KXH1</accession>
<sequence length="282" mass="32519">MFSKKFKFISVIISIIVLLSLYNKICSHENTSYNNIYLTSNVHATKIIAHRANYFNEPENSVLGIKDCINYKVDYAEIDVQETKDGVVVLMHDKNLRRLTGLNKNVDELTYKKLKSLNLRRHFFRSTTEKIPTLQQAINQSRGKLNLIIEIKPYGNTDDLLRKVVIIMEKNHITKGSMIHSCDYSILEKVRKLDPNISTGYILSSPFTNISYMNVNFFSVRKNLLSPRLVKILHKSKKQIFVWTLDNKKAMIKASSLHVDGIITDTPDLLKATLKKPDKEFI</sequence>
<dbReference type="Pfam" id="PF03009">
    <property type="entry name" value="GDPD"/>
    <property type="match status" value="1"/>
</dbReference>
<dbReference type="RefSeq" id="WP_077835692.1">
    <property type="nucleotide sequence ID" value="NZ_CP096984.1"/>
</dbReference>
<evidence type="ECO:0000313" key="1">
    <source>
        <dbReference type="EMBL" id="URZ13832.1"/>
    </source>
</evidence>
<dbReference type="Gene3D" id="3.20.20.190">
    <property type="entry name" value="Phosphatidylinositol (PI) phosphodiesterase"/>
    <property type="match status" value="1"/>
</dbReference>
<dbReference type="PANTHER" id="PTHR46211:SF8">
    <property type="entry name" value="PHOSPHODIESTERASE"/>
    <property type="match status" value="1"/>
</dbReference>
<dbReference type="STRING" id="84029.CROST_44410"/>
<proteinExistence type="predicted"/>